<evidence type="ECO:0000256" key="1">
    <source>
        <dbReference type="SAM" id="Phobius"/>
    </source>
</evidence>
<dbReference type="Proteomes" id="UP000230161">
    <property type="component" value="Unassembled WGS sequence"/>
</dbReference>
<keyword evidence="1" id="KW-0812">Transmembrane</keyword>
<protein>
    <submittedName>
        <fullName evidence="2">Uncharacterized protein</fullName>
    </submittedName>
</protein>
<reference evidence="2 3" key="1">
    <citation type="submission" date="2017-11" db="EMBL/GenBank/DDBJ databases">
        <title>Genomic Encyclopedia of Archaeal and Bacterial Type Strains, Phase II (KMG-II): From Individual Species to Whole Genera.</title>
        <authorList>
            <person name="Goeker M."/>
        </authorList>
    </citation>
    <scope>NUCLEOTIDE SEQUENCE [LARGE SCALE GENOMIC DNA]</scope>
    <source>
        <strain evidence="2 3">DSM 25625</strain>
    </source>
</reference>
<gene>
    <name evidence="2" type="ORF">CLV54_2824</name>
</gene>
<dbReference type="OrthoDB" id="5069505at2"/>
<keyword evidence="1" id="KW-1133">Transmembrane helix</keyword>
<proteinExistence type="predicted"/>
<keyword evidence="1" id="KW-0472">Membrane</keyword>
<organism evidence="2 3">
    <name type="scientific">Compostimonas suwonensis</name>
    <dbReference type="NCBI Taxonomy" id="1048394"/>
    <lineage>
        <taxon>Bacteria</taxon>
        <taxon>Bacillati</taxon>
        <taxon>Actinomycetota</taxon>
        <taxon>Actinomycetes</taxon>
        <taxon>Micrococcales</taxon>
        <taxon>Microbacteriaceae</taxon>
        <taxon>Compostimonas</taxon>
    </lineage>
</organism>
<dbReference type="InterPro" id="IPR046151">
    <property type="entry name" value="DUF6153"/>
</dbReference>
<dbReference type="EMBL" id="PGFB01000005">
    <property type="protein sequence ID" value="PJJ55480.1"/>
    <property type="molecule type" value="Genomic_DNA"/>
</dbReference>
<evidence type="ECO:0000313" key="2">
    <source>
        <dbReference type="EMBL" id="PJJ55480.1"/>
    </source>
</evidence>
<evidence type="ECO:0000313" key="3">
    <source>
        <dbReference type="Proteomes" id="UP000230161"/>
    </source>
</evidence>
<dbReference type="Pfam" id="PF19650">
    <property type="entry name" value="DUF6153"/>
    <property type="match status" value="1"/>
</dbReference>
<sequence>MNRMRVVQSPSGLRRLLMTFATALLLIAGLLAMHTLAGTLTFGHDAAGVAASEGVGASYAPGSDMGSTTHPASTLDGAAVMGTGATADHCSGDCGASGGVPDHSMLMMVCVLALLAAAIVLLAPVLLARLGVALALLRLHGRTVLAALPHPRPPSLLVLSISRT</sequence>
<feature type="transmembrane region" description="Helical" evidence="1">
    <location>
        <begin position="105"/>
        <end position="128"/>
    </location>
</feature>
<accession>A0A2M9BC07</accession>
<keyword evidence="3" id="KW-1185">Reference proteome</keyword>
<dbReference type="AlphaFoldDB" id="A0A2M9BC07"/>
<comment type="caution">
    <text evidence="2">The sequence shown here is derived from an EMBL/GenBank/DDBJ whole genome shotgun (WGS) entry which is preliminary data.</text>
</comment>
<name>A0A2M9BC07_9MICO</name>